<evidence type="ECO:0008006" key="6">
    <source>
        <dbReference type="Google" id="ProtNLM"/>
    </source>
</evidence>
<dbReference type="PROSITE" id="PS51257">
    <property type="entry name" value="PROKAR_LIPOPROTEIN"/>
    <property type="match status" value="1"/>
</dbReference>
<proteinExistence type="predicted"/>
<feature type="chain" id="PRO_5044546156" description="Lipoprotein" evidence="1">
    <location>
        <begin position="24"/>
        <end position="290"/>
    </location>
</feature>
<comment type="caution">
    <text evidence="3">The sequence shown here is derived from an EMBL/GenBank/DDBJ whole genome shotgun (WGS) entry which is preliminary data.</text>
</comment>
<dbReference type="AlphaFoldDB" id="A0A0R2FTV7"/>
<evidence type="ECO:0000313" key="2">
    <source>
        <dbReference type="EMBL" id="KRN28222.1"/>
    </source>
</evidence>
<dbReference type="STRING" id="81857.IV38_GL001676"/>
<organism evidence="3 4">
    <name type="scientific">Lactobacillus selangorensis</name>
    <dbReference type="NCBI Taxonomy" id="81857"/>
    <lineage>
        <taxon>Bacteria</taxon>
        <taxon>Bacillati</taxon>
        <taxon>Bacillota</taxon>
        <taxon>Bacilli</taxon>
        <taxon>Lactobacillales</taxon>
        <taxon>Lactobacillaceae</taxon>
        <taxon>Lactobacillus</taxon>
    </lineage>
</organism>
<gene>
    <name evidence="2" type="ORF">IV38_GL001676</name>
    <name evidence="3" type="ORF">IV40_GL001539</name>
</gene>
<keyword evidence="1" id="KW-0732">Signal</keyword>
<evidence type="ECO:0000313" key="5">
    <source>
        <dbReference type="Proteomes" id="UP000051751"/>
    </source>
</evidence>
<dbReference type="Proteomes" id="UP000051645">
    <property type="component" value="Unassembled WGS sequence"/>
</dbReference>
<name>A0A0R2FTV7_9LACO</name>
<accession>A0A0R2FTV7</accession>
<sequence>MKRKKIFSLLLALGALLLMVALSGCGKQQSEQLYSGKKKIVSQLLQDKEPRIWYVFQTEYADHRSKQLAITDIPTKIIVVQDGKDHVYENDQEGYNDDYSYDFGKLSKMSTAAVIKYAKKADRAYFKGNQADNIKYLKSSSEDGLSNKALQRSVNFIKQAKYQNPSHTINGYGHLDSTGNKLSYEYINFVQSDVLYDNLSKKALISKVGKKSYDRNDDFFVQQSSTNILCGERVADQIYDTTMVGYYNHEDDSSDSYTTVTPIPTKQYQKNKLIIKMDGPKDKGVGSDPA</sequence>
<dbReference type="Proteomes" id="UP000051751">
    <property type="component" value="Unassembled WGS sequence"/>
</dbReference>
<dbReference type="PATRIC" id="fig|81857.3.peg.1686"/>
<dbReference type="EMBL" id="JQAT01000004">
    <property type="protein sequence ID" value="KRN28222.1"/>
    <property type="molecule type" value="Genomic_DNA"/>
</dbReference>
<reference evidence="4 5" key="1">
    <citation type="journal article" date="2015" name="Genome Announc.">
        <title>Expanding the biotechnology potential of lactobacilli through comparative genomics of 213 strains and associated genera.</title>
        <authorList>
            <person name="Sun Z."/>
            <person name="Harris H.M."/>
            <person name="McCann A."/>
            <person name="Guo C."/>
            <person name="Argimon S."/>
            <person name="Zhang W."/>
            <person name="Yang X."/>
            <person name="Jeffery I.B."/>
            <person name="Cooney J.C."/>
            <person name="Kagawa T.F."/>
            <person name="Liu W."/>
            <person name="Song Y."/>
            <person name="Salvetti E."/>
            <person name="Wrobel A."/>
            <person name="Rasinkangas P."/>
            <person name="Parkhill J."/>
            <person name="Rea M.C."/>
            <person name="O'Sullivan O."/>
            <person name="Ritari J."/>
            <person name="Douillard F.P."/>
            <person name="Paul Ross R."/>
            <person name="Yang R."/>
            <person name="Briner A.E."/>
            <person name="Felis G.E."/>
            <person name="de Vos W.M."/>
            <person name="Barrangou R."/>
            <person name="Klaenhammer T.R."/>
            <person name="Caufield P.W."/>
            <person name="Cui Y."/>
            <person name="Zhang H."/>
            <person name="O'Toole P.W."/>
        </authorList>
    </citation>
    <scope>NUCLEOTIDE SEQUENCE [LARGE SCALE GENOMIC DNA]</scope>
    <source>
        <strain evidence="2 5">ATCC BAA-66</strain>
        <strain evidence="3 4">DSM 13344</strain>
    </source>
</reference>
<feature type="signal peptide" evidence="1">
    <location>
        <begin position="1"/>
        <end position="23"/>
    </location>
</feature>
<evidence type="ECO:0000313" key="3">
    <source>
        <dbReference type="EMBL" id="KRN30902.1"/>
    </source>
</evidence>
<dbReference type="RefSeq" id="WP_057770023.1">
    <property type="nucleotide sequence ID" value="NZ_JQAT01000004.1"/>
</dbReference>
<evidence type="ECO:0000313" key="4">
    <source>
        <dbReference type="Proteomes" id="UP000051645"/>
    </source>
</evidence>
<keyword evidence="4" id="KW-1185">Reference proteome</keyword>
<dbReference type="EMBL" id="JQAZ01000005">
    <property type="protein sequence ID" value="KRN30902.1"/>
    <property type="molecule type" value="Genomic_DNA"/>
</dbReference>
<protein>
    <recommendedName>
        <fullName evidence="6">Lipoprotein</fullName>
    </recommendedName>
</protein>
<evidence type="ECO:0000256" key="1">
    <source>
        <dbReference type="SAM" id="SignalP"/>
    </source>
</evidence>